<accession>A0A382LJ49</accession>
<dbReference type="EMBL" id="UINC01086601">
    <property type="protein sequence ID" value="SVC35217.1"/>
    <property type="molecule type" value="Genomic_DNA"/>
</dbReference>
<proteinExistence type="predicted"/>
<name>A0A382LJ49_9ZZZZ</name>
<evidence type="ECO:0000313" key="2">
    <source>
        <dbReference type="EMBL" id="SVC35217.1"/>
    </source>
</evidence>
<feature type="non-terminal residue" evidence="2">
    <location>
        <position position="247"/>
    </location>
</feature>
<evidence type="ECO:0008006" key="3">
    <source>
        <dbReference type="Google" id="ProtNLM"/>
    </source>
</evidence>
<dbReference type="PROSITE" id="PS51257">
    <property type="entry name" value="PROKAR_LIPOPROTEIN"/>
    <property type="match status" value="1"/>
</dbReference>
<evidence type="ECO:0000256" key="1">
    <source>
        <dbReference type="SAM" id="Phobius"/>
    </source>
</evidence>
<dbReference type="AlphaFoldDB" id="A0A382LJ49"/>
<reference evidence="2" key="1">
    <citation type="submission" date="2018-05" db="EMBL/GenBank/DDBJ databases">
        <authorList>
            <person name="Lanie J.A."/>
            <person name="Ng W.-L."/>
            <person name="Kazmierczak K.M."/>
            <person name="Andrzejewski T.M."/>
            <person name="Davidsen T.M."/>
            <person name="Wayne K.J."/>
            <person name="Tettelin H."/>
            <person name="Glass J.I."/>
            <person name="Rusch D."/>
            <person name="Podicherti R."/>
            <person name="Tsui H.-C.T."/>
            <person name="Winkler M.E."/>
        </authorList>
    </citation>
    <scope>NUCLEOTIDE SEQUENCE</scope>
</reference>
<keyword evidence="1" id="KW-1133">Transmembrane helix</keyword>
<feature type="transmembrane region" description="Helical" evidence="1">
    <location>
        <begin position="135"/>
        <end position="155"/>
    </location>
</feature>
<sequence length="247" mass="28009">MKYFSILHKVVTYSLIFALANFSISCVSYRPSIVPKNQSIRVDPNKNYYLIMESADGPSIKRTRFQMKELSIDNNRISSRLYVNAAPKKGSQNVILFLSRDYDVWSEQTEPGKVLIPFTAIDQVEVYDVDLGKTIVYSTLGIAGTLGCIFIIILLTKSSCPFIYAYNGESYEFVGEIYSGAIHPPLERHDYLPLPVLQPVENEYSIKIANEIKEIQHTNLTELLVFDHPENAEILVDKYGNVHTVSD</sequence>
<keyword evidence="1" id="KW-0812">Transmembrane</keyword>
<feature type="transmembrane region" description="Helical" evidence="1">
    <location>
        <begin position="6"/>
        <end position="29"/>
    </location>
</feature>
<organism evidence="2">
    <name type="scientific">marine metagenome</name>
    <dbReference type="NCBI Taxonomy" id="408172"/>
    <lineage>
        <taxon>unclassified sequences</taxon>
        <taxon>metagenomes</taxon>
        <taxon>ecological metagenomes</taxon>
    </lineage>
</organism>
<protein>
    <recommendedName>
        <fullName evidence="3">Lipoprotein</fullName>
    </recommendedName>
</protein>
<gene>
    <name evidence="2" type="ORF">METZ01_LOCUS288071</name>
</gene>
<keyword evidence="1" id="KW-0472">Membrane</keyword>